<gene>
    <name evidence="2" type="ORF">P278_13050</name>
</gene>
<protein>
    <submittedName>
        <fullName evidence="2">Uncharacterized protein</fullName>
    </submittedName>
</protein>
<name>W2UNK5_9FLAO</name>
<reference evidence="2 3" key="2">
    <citation type="journal article" date="2016" name="Genome Announc.">
        <title>Draft Genome Sequence of Zhouia amylolytica AD3, Isolated from Tidal Flat Sediment.</title>
        <authorList>
            <person name="Jia B."/>
            <person name="Jin H.M."/>
            <person name="Lee H.J."/>
            <person name="Jeon C.O."/>
        </authorList>
    </citation>
    <scope>NUCLEOTIDE SEQUENCE [LARGE SCALE GENOMIC DNA]</scope>
    <source>
        <strain evidence="2 3">AD3</strain>
    </source>
</reference>
<comment type="caution">
    <text evidence="2">The sequence shown here is derived from an EMBL/GenBank/DDBJ whole genome shotgun (WGS) entry which is preliminary data.</text>
</comment>
<evidence type="ECO:0000313" key="2">
    <source>
        <dbReference type="EMBL" id="ETN95583.1"/>
    </source>
</evidence>
<evidence type="ECO:0000256" key="1">
    <source>
        <dbReference type="SAM" id="Phobius"/>
    </source>
</evidence>
<dbReference type="AlphaFoldDB" id="W2UNK5"/>
<proteinExistence type="predicted"/>
<organism evidence="2 3">
    <name type="scientific">Zhouia amylolytica AD3</name>
    <dbReference type="NCBI Taxonomy" id="1286632"/>
    <lineage>
        <taxon>Bacteria</taxon>
        <taxon>Pseudomonadati</taxon>
        <taxon>Bacteroidota</taxon>
        <taxon>Flavobacteriia</taxon>
        <taxon>Flavobacteriales</taxon>
        <taxon>Flavobacteriaceae</taxon>
        <taxon>Zhouia</taxon>
    </lineage>
</organism>
<sequence length="54" mass="5967">MKLPDSELIIPEFLLRVMVANGIGCLDVVSITLAVIEFCPEDGKMHVRNKVIAK</sequence>
<keyword evidence="1" id="KW-1133">Transmembrane helix</keyword>
<feature type="transmembrane region" description="Helical" evidence="1">
    <location>
        <begin position="13"/>
        <end position="36"/>
    </location>
</feature>
<accession>W2UNK5</accession>
<reference evidence="3" key="1">
    <citation type="submission" date="2013-11" db="EMBL/GenBank/DDBJ databases">
        <title>Draft genome sequence from a member of Zhouia, isolated tidal flat.</title>
        <authorList>
            <person name="Jin H."/>
            <person name="Jeon C.O."/>
        </authorList>
    </citation>
    <scope>NUCLEOTIDE SEQUENCE [LARGE SCALE GENOMIC DNA]</scope>
    <source>
        <strain evidence="3">AD3</strain>
    </source>
</reference>
<keyword evidence="1" id="KW-0472">Membrane</keyword>
<dbReference type="Proteomes" id="UP000018850">
    <property type="component" value="Unassembled WGS sequence"/>
</dbReference>
<keyword evidence="1" id="KW-0812">Transmembrane</keyword>
<dbReference type="EMBL" id="AYXY01000019">
    <property type="protein sequence ID" value="ETN95583.1"/>
    <property type="molecule type" value="Genomic_DNA"/>
</dbReference>
<keyword evidence="3" id="KW-1185">Reference proteome</keyword>
<evidence type="ECO:0000313" key="3">
    <source>
        <dbReference type="Proteomes" id="UP000018850"/>
    </source>
</evidence>